<keyword evidence="2" id="KW-1185">Reference proteome</keyword>
<evidence type="ECO:0000313" key="1">
    <source>
        <dbReference type="EMBL" id="MDO1582436.1"/>
    </source>
</evidence>
<proteinExistence type="predicted"/>
<dbReference type="Proteomes" id="UP001169006">
    <property type="component" value="Unassembled WGS sequence"/>
</dbReference>
<organism evidence="1 2">
    <name type="scientific">Rhizobium oryzicola</name>
    <dbReference type="NCBI Taxonomy" id="1232668"/>
    <lineage>
        <taxon>Bacteria</taxon>
        <taxon>Pseudomonadati</taxon>
        <taxon>Pseudomonadota</taxon>
        <taxon>Alphaproteobacteria</taxon>
        <taxon>Hyphomicrobiales</taxon>
        <taxon>Rhizobiaceae</taxon>
        <taxon>Rhizobium/Agrobacterium group</taxon>
        <taxon>Rhizobium</taxon>
    </lineage>
</organism>
<reference evidence="1" key="2">
    <citation type="submission" date="2023-07" db="EMBL/GenBank/DDBJ databases">
        <authorList>
            <person name="Sun H."/>
        </authorList>
    </citation>
    <scope>NUCLEOTIDE SEQUENCE</scope>
    <source>
        <strain evidence="1">05753</strain>
    </source>
</reference>
<reference evidence="1" key="1">
    <citation type="journal article" date="2015" name="Int. J. Syst. Evol. Microbiol.">
        <title>Rhizobium oryzicola sp. nov., potential plant-growth-promoting endophytic bacteria isolated from rice roots.</title>
        <authorList>
            <person name="Zhang X.X."/>
            <person name="Gao J.S."/>
            <person name="Cao Y.H."/>
            <person name="Sheirdil R.A."/>
            <person name="Wang X.C."/>
            <person name="Zhang L."/>
        </authorList>
    </citation>
    <scope>NUCLEOTIDE SEQUENCE</scope>
    <source>
        <strain evidence="1">05753</strain>
    </source>
</reference>
<dbReference type="RefSeq" id="WP_302076574.1">
    <property type="nucleotide sequence ID" value="NZ_JAUKWQ010000002.1"/>
</dbReference>
<sequence length="284" mass="31797">MANALFLYDCQSDRGALSGGSWAPALPLANLQNERLEKITRSADLALASTLMHVALAAPLEMRALALGPSNLTTGYSRRVRAWADSGRTALLHDSGWVRGAAQAPWNTLNWSDPAFWDGYQPWDDDERGMWLIYIPDQPVVAQYWTIEIDDRNNSDGHLDFGRLFMGRAWQPSLNYTYSGNGLSLQENSVKASTLAGGLVVGRRINPRVFRCAFDYLPEIELFGQVYDFQRVTGFDGQVFVIPDPEDDQYLQRRAFLSTATRMDALTQAVFARGGTAFEFREVI</sequence>
<gene>
    <name evidence="1" type="ORF">Q2T52_10020</name>
</gene>
<evidence type="ECO:0000313" key="2">
    <source>
        <dbReference type="Proteomes" id="UP001169006"/>
    </source>
</evidence>
<accession>A0ABT8SVT6</accession>
<comment type="caution">
    <text evidence="1">The sequence shown here is derived from an EMBL/GenBank/DDBJ whole genome shotgun (WGS) entry which is preliminary data.</text>
</comment>
<name>A0ABT8SVT6_9HYPH</name>
<protein>
    <submittedName>
        <fullName evidence="1">Uncharacterized protein</fullName>
    </submittedName>
</protein>
<dbReference type="EMBL" id="JAUKWQ010000002">
    <property type="protein sequence ID" value="MDO1582436.1"/>
    <property type="molecule type" value="Genomic_DNA"/>
</dbReference>